<organism evidence="3 4">
    <name type="scientific">Dyadobacter fermentans (strain ATCC 700827 / DSM 18053 / CIP 107007 / KCTC 52180 / NS114)</name>
    <dbReference type="NCBI Taxonomy" id="471854"/>
    <lineage>
        <taxon>Bacteria</taxon>
        <taxon>Pseudomonadati</taxon>
        <taxon>Bacteroidota</taxon>
        <taxon>Cytophagia</taxon>
        <taxon>Cytophagales</taxon>
        <taxon>Spirosomataceae</taxon>
        <taxon>Dyadobacter</taxon>
    </lineage>
</organism>
<dbReference type="InterPro" id="IPR029063">
    <property type="entry name" value="SAM-dependent_MTases_sf"/>
</dbReference>
<dbReference type="AlphaFoldDB" id="C6VXB6"/>
<reference evidence="3 4" key="1">
    <citation type="journal article" date="2009" name="Stand. Genomic Sci.">
        <title>Complete genome sequence of Dyadobacter fermentans type strain (NS114).</title>
        <authorList>
            <person name="Lang E."/>
            <person name="Lapidus A."/>
            <person name="Chertkov O."/>
            <person name="Brettin T."/>
            <person name="Detter J.C."/>
            <person name="Han C."/>
            <person name="Copeland A."/>
            <person name="Glavina Del Rio T."/>
            <person name="Nolan M."/>
            <person name="Chen F."/>
            <person name="Lucas S."/>
            <person name="Tice H."/>
            <person name="Cheng J.F."/>
            <person name="Land M."/>
            <person name="Hauser L."/>
            <person name="Chang Y.J."/>
            <person name="Jeffries C.D."/>
            <person name="Kopitz M."/>
            <person name="Bruce D."/>
            <person name="Goodwin L."/>
            <person name="Pitluck S."/>
            <person name="Ovchinnikova G."/>
            <person name="Pati A."/>
            <person name="Ivanova N."/>
            <person name="Mavrommatis K."/>
            <person name="Chen A."/>
            <person name="Palaniappan K."/>
            <person name="Chain P."/>
            <person name="Bristow J."/>
            <person name="Eisen J.A."/>
            <person name="Markowitz V."/>
            <person name="Hugenholtz P."/>
            <person name="Goker M."/>
            <person name="Rohde M."/>
            <person name="Kyrpides N.C."/>
            <person name="Klenk H.P."/>
        </authorList>
    </citation>
    <scope>NUCLEOTIDE SEQUENCE [LARGE SCALE GENOMIC DNA]</scope>
    <source>
        <strain evidence="4">ATCC 700827 / DSM 18053 / CIP 107007 / KCTC 52180 / NS114</strain>
    </source>
</reference>
<gene>
    <name evidence="3" type="ordered locus">Dfer_2036</name>
</gene>
<dbReference type="Proteomes" id="UP000002011">
    <property type="component" value="Chromosome"/>
</dbReference>
<dbReference type="RefSeq" id="WP_015811511.1">
    <property type="nucleotide sequence ID" value="NC_013037.1"/>
</dbReference>
<dbReference type="KEGG" id="dfe:Dfer_2036"/>
<dbReference type="Pfam" id="PF13649">
    <property type="entry name" value="Methyltransf_25"/>
    <property type="match status" value="1"/>
</dbReference>
<keyword evidence="3" id="KW-0489">Methyltransferase</keyword>
<dbReference type="EMBL" id="CP001619">
    <property type="protein sequence ID" value="ACT93259.1"/>
    <property type="molecule type" value="Genomic_DNA"/>
</dbReference>
<keyword evidence="1 3" id="KW-0808">Transferase</keyword>
<dbReference type="CDD" id="cd02440">
    <property type="entry name" value="AdoMet_MTases"/>
    <property type="match status" value="1"/>
</dbReference>
<name>C6VXB6_DYAFD</name>
<proteinExistence type="predicted"/>
<dbReference type="SUPFAM" id="SSF53335">
    <property type="entry name" value="S-adenosyl-L-methionine-dependent methyltransferases"/>
    <property type="match status" value="1"/>
</dbReference>
<dbReference type="GO" id="GO:0032259">
    <property type="term" value="P:methylation"/>
    <property type="evidence" value="ECO:0007669"/>
    <property type="project" value="UniProtKB-KW"/>
</dbReference>
<evidence type="ECO:0000313" key="3">
    <source>
        <dbReference type="EMBL" id="ACT93259.1"/>
    </source>
</evidence>
<evidence type="ECO:0000259" key="2">
    <source>
        <dbReference type="Pfam" id="PF13649"/>
    </source>
</evidence>
<dbReference type="OrthoDB" id="9800454at2"/>
<dbReference type="PANTHER" id="PTHR43861">
    <property type="entry name" value="TRANS-ACONITATE 2-METHYLTRANSFERASE-RELATED"/>
    <property type="match status" value="1"/>
</dbReference>
<dbReference type="Gene3D" id="3.40.50.150">
    <property type="entry name" value="Vaccinia Virus protein VP39"/>
    <property type="match status" value="1"/>
</dbReference>
<evidence type="ECO:0000256" key="1">
    <source>
        <dbReference type="ARBA" id="ARBA00022679"/>
    </source>
</evidence>
<protein>
    <submittedName>
        <fullName evidence="3">Methyltransferase type 12</fullName>
    </submittedName>
</protein>
<dbReference type="HOGENOM" id="CLU_078235_1_0_10"/>
<evidence type="ECO:0000313" key="4">
    <source>
        <dbReference type="Proteomes" id="UP000002011"/>
    </source>
</evidence>
<sequence>MFGHRSGQKELLDADDIPAADLFQNLRELDFINHWLGGYAVSFNALKRVLQKGRRFTLVDIGCGGGDTLKRIAAWNRKAGFALDLYGVDLKPDCIAYAEENLKNSEVALICDDYRNTYLHVQQVDVIHACLFCHHLSDSELIELVRFTIKNRAILVINDLERNALAHYSIKFLTRLFSSSYLVKNDAPLSVLRGFKKKEWLQILKSAGAERFSVRNRWAFRHEVIVYGNAG</sequence>
<keyword evidence="4" id="KW-1185">Reference proteome</keyword>
<dbReference type="InterPro" id="IPR041698">
    <property type="entry name" value="Methyltransf_25"/>
</dbReference>
<dbReference type="STRING" id="471854.Dfer_2036"/>
<accession>C6VXB6</accession>
<dbReference type="eggNOG" id="COG0500">
    <property type="taxonomic scope" value="Bacteria"/>
</dbReference>
<feature type="domain" description="Methyltransferase" evidence="2">
    <location>
        <begin position="59"/>
        <end position="145"/>
    </location>
</feature>
<dbReference type="GO" id="GO:0008168">
    <property type="term" value="F:methyltransferase activity"/>
    <property type="evidence" value="ECO:0007669"/>
    <property type="project" value="UniProtKB-KW"/>
</dbReference>